<organism evidence="7 8">
    <name type="scientific">Pelobacter propionicus (strain DSM 2379 / NBRC 103807 / OttBd1)</name>
    <dbReference type="NCBI Taxonomy" id="338966"/>
    <lineage>
        <taxon>Bacteria</taxon>
        <taxon>Pseudomonadati</taxon>
        <taxon>Thermodesulfobacteriota</taxon>
        <taxon>Desulfuromonadia</taxon>
        <taxon>Desulfuromonadales</taxon>
        <taxon>Desulfuromonadaceae</taxon>
        <taxon>Pelobacter</taxon>
    </lineage>
</organism>
<evidence type="ECO:0000259" key="5">
    <source>
        <dbReference type="Pfam" id="PF04453"/>
    </source>
</evidence>
<name>A1AN62_PELPD</name>
<dbReference type="HAMAP" id="MF_01411">
    <property type="entry name" value="LPS_assembly_LptD"/>
    <property type="match status" value="1"/>
</dbReference>
<dbReference type="PANTHER" id="PTHR30189:SF1">
    <property type="entry name" value="LPS-ASSEMBLY PROTEIN LPTD"/>
    <property type="match status" value="1"/>
</dbReference>
<feature type="domain" description="Organic solvent tolerance-like N-terminal" evidence="6">
    <location>
        <begin position="20"/>
        <end position="105"/>
    </location>
</feature>
<evidence type="ECO:0000313" key="8">
    <source>
        <dbReference type="Proteomes" id="UP000006732"/>
    </source>
</evidence>
<feature type="domain" description="LptD C-terminal" evidence="5">
    <location>
        <begin position="266"/>
        <end position="610"/>
    </location>
</feature>
<evidence type="ECO:0000256" key="4">
    <source>
        <dbReference type="SAM" id="SignalP"/>
    </source>
</evidence>
<dbReference type="Pfam" id="PF04453">
    <property type="entry name" value="LptD"/>
    <property type="match status" value="1"/>
</dbReference>
<dbReference type="GO" id="GO:0043165">
    <property type="term" value="P:Gram-negative-bacterium-type cell outer membrane assembly"/>
    <property type="evidence" value="ECO:0007669"/>
    <property type="project" value="InterPro"/>
</dbReference>
<keyword evidence="8" id="KW-1185">Reference proteome</keyword>
<dbReference type="Gene3D" id="2.60.450.10">
    <property type="entry name" value="Lipopolysaccharide (LPS) transport protein A like domain"/>
    <property type="match status" value="1"/>
</dbReference>
<dbReference type="GO" id="GO:1990351">
    <property type="term" value="C:transporter complex"/>
    <property type="evidence" value="ECO:0007669"/>
    <property type="project" value="TreeGrafter"/>
</dbReference>
<evidence type="ECO:0000256" key="1">
    <source>
        <dbReference type="ARBA" id="ARBA00022729"/>
    </source>
</evidence>
<dbReference type="RefSeq" id="WP_011735084.1">
    <property type="nucleotide sequence ID" value="NC_008609.1"/>
</dbReference>
<accession>A1AN62</accession>
<dbReference type="eggNOG" id="COG1452">
    <property type="taxonomic scope" value="Bacteria"/>
</dbReference>
<dbReference type="AlphaFoldDB" id="A1AN62"/>
<gene>
    <name evidence="7" type="ordered locus">Ppro_1159</name>
</gene>
<keyword evidence="2" id="KW-0472">Membrane</keyword>
<keyword evidence="1 4" id="KW-0732">Signal</keyword>
<dbReference type="OrthoDB" id="9760225at2"/>
<dbReference type="GO" id="GO:0015920">
    <property type="term" value="P:lipopolysaccharide transport"/>
    <property type="evidence" value="ECO:0007669"/>
    <property type="project" value="InterPro"/>
</dbReference>
<evidence type="ECO:0000313" key="7">
    <source>
        <dbReference type="EMBL" id="ABK98782.1"/>
    </source>
</evidence>
<reference evidence="7 8" key="1">
    <citation type="submission" date="2006-10" db="EMBL/GenBank/DDBJ databases">
        <title>Complete sequence of chromosome of Pelobacter propionicus DSM 2379.</title>
        <authorList>
            <consortium name="US DOE Joint Genome Institute"/>
            <person name="Copeland A."/>
            <person name="Lucas S."/>
            <person name="Lapidus A."/>
            <person name="Barry K."/>
            <person name="Detter J.C."/>
            <person name="Glavina del Rio T."/>
            <person name="Hammon N."/>
            <person name="Israni S."/>
            <person name="Dalin E."/>
            <person name="Tice H."/>
            <person name="Pitluck S."/>
            <person name="Saunders E."/>
            <person name="Brettin T."/>
            <person name="Bruce D."/>
            <person name="Han C."/>
            <person name="Tapia R."/>
            <person name="Schmutz J."/>
            <person name="Larimer F."/>
            <person name="Land M."/>
            <person name="Hauser L."/>
            <person name="Kyrpides N."/>
            <person name="Kim E."/>
            <person name="Lovley D."/>
            <person name="Richardson P."/>
        </authorList>
    </citation>
    <scope>NUCLEOTIDE SEQUENCE [LARGE SCALE GENOMIC DNA]</scope>
    <source>
        <strain evidence="8">DSM 2379 / NBRC 103807 / OttBd1</strain>
    </source>
</reference>
<proteinExistence type="inferred from homology"/>
<feature type="chain" id="PRO_5039932965" evidence="4">
    <location>
        <begin position="23"/>
        <end position="686"/>
    </location>
</feature>
<dbReference type="InterPro" id="IPR020889">
    <property type="entry name" value="LipoPS_assembly_LptD"/>
</dbReference>
<dbReference type="InterPro" id="IPR050218">
    <property type="entry name" value="LptD"/>
</dbReference>
<evidence type="ECO:0000256" key="2">
    <source>
        <dbReference type="ARBA" id="ARBA00023136"/>
    </source>
</evidence>
<sequence>MKIKRLLILLACLLLHAGTCHAEDDITIRADAMTHNQADDSVSADGNVRMEWGGMTMTARRATYNRETRILTAYEDVVITKGEDTLRGDKATWDMASGRGELNHAVAGVADSNMTLTGDRIVRNDDGTLTLSNTEMTTCELPDPSWKFSAEHLEVNPKGYAIGRNLVFYIRDTPVMYVPWMAFPASGEKKSGLLFPRVGYSTKRGAQLDIPLYWVISPSQDATFDLDMMSKRGVGLGVDYRYLRKRGSEGTMYGYLIYDTKDSRWRGQIAQTHREIFSPDMNLRTSINLTTDRDFLDDFGVKSGDYNRQYNATIVNALKTWQHYALNATLRYSEDMYAENNRDTLQTLPSIGLSAVRQQIFNTPLYFDLDATATNFYRDNGVSGERLHAFPRLSMVTGLPGYLNATVYAGLHLRGYNGTDIPSNSDVKDTTGNLMPEVGATISSSFSRVYELDGESLKKLRHELTPEVSYRYAPQRDQSRLPFYDYEDRLLHQNVIYYGVTSYLTGKFQNGESSEYRDISRIKLMQGYSFDGSRRDELSMVDNSHDASDLILESETWLHPQAKLTFDARYDLHHNYLSSAQPGLEYDSKRGSSAAISYRMTRNSENSANQVEYLEARLATKRFKPWNFGYTTRYSFDKSGFLESVYSVEYQHQCWSVELAVHHRSGNPSFTIGFNLAGLADYASRR</sequence>
<dbReference type="KEGG" id="ppd:Ppro_1159"/>
<feature type="signal peptide" evidence="4">
    <location>
        <begin position="1"/>
        <end position="22"/>
    </location>
</feature>
<dbReference type="PANTHER" id="PTHR30189">
    <property type="entry name" value="LPS-ASSEMBLY PROTEIN"/>
    <property type="match status" value="1"/>
</dbReference>
<dbReference type="EMBL" id="CP000482">
    <property type="protein sequence ID" value="ABK98782.1"/>
    <property type="molecule type" value="Genomic_DNA"/>
</dbReference>
<dbReference type="HOGENOM" id="CLU_009039_4_0_7"/>
<dbReference type="InterPro" id="IPR005653">
    <property type="entry name" value="OstA-like_N"/>
</dbReference>
<dbReference type="Pfam" id="PF13100">
    <property type="entry name" value="OstA_2"/>
    <property type="match status" value="1"/>
</dbReference>
<dbReference type="GO" id="GO:0009279">
    <property type="term" value="C:cell outer membrane"/>
    <property type="evidence" value="ECO:0007669"/>
    <property type="project" value="InterPro"/>
</dbReference>
<evidence type="ECO:0000259" key="6">
    <source>
        <dbReference type="Pfam" id="PF13100"/>
    </source>
</evidence>
<protein>
    <submittedName>
        <fullName evidence="7">Organic solvent tolerance protein</fullName>
    </submittedName>
</protein>
<evidence type="ECO:0000256" key="3">
    <source>
        <dbReference type="ARBA" id="ARBA00023237"/>
    </source>
</evidence>
<dbReference type="STRING" id="338966.Ppro_1159"/>
<keyword evidence="3" id="KW-0998">Cell outer membrane</keyword>
<dbReference type="InterPro" id="IPR007543">
    <property type="entry name" value="LptD_C"/>
</dbReference>
<dbReference type="Proteomes" id="UP000006732">
    <property type="component" value="Chromosome"/>
</dbReference>